<evidence type="ECO:0000256" key="11">
    <source>
        <dbReference type="ARBA" id="ARBA00031473"/>
    </source>
</evidence>
<proteinExistence type="inferred from homology"/>
<comment type="pathway">
    <text evidence="9">Phospholipid metabolism; phosphatidylethanolamine biosynthesis; phosphatidylethanolamine from ethanolamine: step 2/3.</text>
</comment>
<dbReference type="EMBL" id="HBUF01015712">
    <property type="protein sequence ID" value="CAG6609694.1"/>
    <property type="molecule type" value="Transcribed_RNA"/>
</dbReference>
<protein>
    <recommendedName>
        <fullName evidence="10">ethanolamine-phosphate cytidylyltransferase</fullName>
        <ecNumber evidence="10">2.7.7.14</ecNumber>
    </recommendedName>
    <alternativeName>
        <fullName evidence="11">CTP:phosphoethanolamine cytidylyltransferase</fullName>
    </alternativeName>
</protein>
<dbReference type="SUPFAM" id="SSF52374">
    <property type="entry name" value="Nucleotidylyl transferase"/>
    <property type="match status" value="2"/>
</dbReference>
<dbReference type="InterPro" id="IPR044608">
    <property type="entry name" value="Ect1/PCYT2"/>
</dbReference>
<dbReference type="PANTHER" id="PTHR45780">
    <property type="entry name" value="ETHANOLAMINE-PHOSPHATE CYTIDYLYLTRANSFERASE"/>
    <property type="match status" value="1"/>
</dbReference>
<dbReference type="Pfam" id="PF01467">
    <property type="entry name" value="CTP_transf_like"/>
    <property type="match status" value="2"/>
</dbReference>
<comment type="similarity">
    <text evidence="2">Belongs to the cytidylyltransferase family.</text>
</comment>
<evidence type="ECO:0000259" key="12">
    <source>
        <dbReference type="Pfam" id="PF01467"/>
    </source>
</evidence>
<keyword evidence="6" id="KW-0443">Lipid metabolism</keyword>
<evidence type="ECO:0000256" key="5">
    <source>
        <dbReference type="ARBA" id="ARBA00022695"/>
    </source>
</evidence>
<dbReference type="NCBIfam" id="TIGR00125">
    <property type="entry name" value="cyt_tran_rel"/>
    <property type="match status" value="2"/>
</dbReference>
<comment type="pathway">
    <text evidence="1">Lipid metabolism.</text>
</comment>
<dbReference type="GO" id="GO:0006646">
    <property type="term" value="P:phosphatidylethanolamine biosynthetic process"/>
    <property type="evidence" value="ECO:0007669"/>
    <property type="project" value="UniProtKB-UniPathway"/>
</dbReference>
<keyword evidence="7" id="KW-0594">Phospholipid biosynthesis</keyword>
<dbReference type="CDD" id="cd02174">
    <property type="entry name" value="CCT"/>
    <property type="match status" value="1"/>
</dbReference>
<evidence type="ECO:0000313" key="13">
    <source>
        <dbReference type="EMBL" id="CAG6609694.1"/>
    </source>
</evidence>
<keyword evidence="8" id="KW-1208">Phospholipid metabolism</keyword>
<dbReference type="CDD" id="cd02173">
    <property type="entry name" value="ECT"/>
    <property type="match status" value="1"/>
</dbReference>
<keyword evidence="3" id="KW-0444">Lipid biosynthesis</keyword>
<feature type="domain" description="Cytidyltransferase-like" evidence="12">
    <location>
        <begin position="14"/>
        <end position="138"/>
    </location>
</feature>
<evidence type="ECO:0000256" key="10">
    <source>
        <dbReference type="ARBA" id="ARBA00024221"/>
    </source>
</evidence>
<evidence type="ECO:0000256" key="2">
    <source>
        <dbReference type="ARBA" id="ARBA00010101"/>
    </source>
</evidence>
<evidence type="ECO:0000256" key="9">
    <source>
        <dbReference type="ARBA" id="ARBA00024191"/>
    </source>
</evidence>
<evidence type="ECO:0000256" key="3">
    <source>
        <dbReference type="ARBA" id="ARBA00022516"/>
    </source>
</evidence>
<feature type="domain" description="Cytidyltransferase-like" evidence="12">
    <location>
        <begin position="198"/>
        <end position="291"/>
    </location>
</feature>
<dbReference type="EC" id="2.7.7.14" evidence="10"/>
<dbReference type="AlphaFoldDB" id="A0A8D8LGJ3"/>
<keyword evidence="4 13" id="KW-0808">Transferase</keyword>
<evidence type="ECO:0000256" key="4">
    <source>
        <dbReference type="ARBA" id="ARBA00022679"/>
    </source>
</evidence>
<evidence type="ECO:0000256" key="8">
    <source>
        <dbReference type="ARBA" id="ARBA00023264"/>
    </source>
</evidence>
<dbReference type="GO" id="GO:0005737">
    <property type="term" value="C:cytoplasm"/>
    <property type="evidence" value="ECO:0007669"/>
    <property type="project" value="TreeGrafter"/>
</dbReference>
<evidence type="ECO:0000256" key="1">
    <source>
        <dbReference type="ARBA" id="ARBA00005189"/>
    </source>
</evidence>
<organism evidence="13">
    <name type="scientific">Cacopsylla melanoneura</name>
    <dbReference type="NCBI Taxonomy" id="428564"/>
    <lineage>
        <taxon>Eukaryota</taxon>
        <taxon>Metazoa</taxon>
        <taxon>Ecdysozoa</taxon>
        <taxon>Arthropoda</taxon>
        <taxon>Hexapoda</taxon>
        <taxon>Insecta</taxon>
        <taxon>Pterygota</taxon>
        <taxon>Neoptera</taxon>
        <taxon>Paraneoptera</taxon>
        <taxon>Hemiptera</taxon>
        <taxon>Sternorrhyncha</taxon>
        <taxon>Psylloidea</taxon>
        <taxon>Psyllidae</taxon>
        <taxon>Psyllinae</taxon>
        <taxon>Cacopsylla</taxon>
    </lineage>
</organism>
<name>A0A8D8LGJ3_9HEMI</name>
<evidence type="ECO:0000256" key="6">
    <source>
        <dbReference type="ARBA" id="ARBA00023098"/>
    </source>
</evidence>
<sequence>MSEVNGRNGVVRVWCDGCYDMVHFGHANNLRQAKALGDYLVVGVHTDEEITQHKGPPVFTSQERYKMVRGIKWVDEVVEGAPYVTTLETLDAYECDFCVHGDDITLTADGIDTYHLVKTADRYKEVKRTAGVSTTDLVGRMLTMTSQSIGDSDVTSPRPQYKSRSPYTTCSSQFLLTTQKILEFSEGRQPKPTDRIVYVDGAFDLFHPGHLDFLERARQHGDFLIVGVHPDHVVSWYKGYGYPIMNLHERVLSVLACKYVDEVVIGAPYTVTGDMLSQLRVHTVCRGLAPVLPDQDGRDPYLEPKKQGRFKLVDSGNSTTTEKIVDRIVFHRLEFERRNHEKENKELKLIELLQSETTYNGNTVDSNNSHMKNNGNAALCRNLLKHSNGSLRTS</sequence>
<dbReference type="PANTHER" id="PTHR45780:SF2">
    <property type="entry name" value="ETHANOLAMINE-PHOSPHATE CYTIDYLYLTRANSFERASE"/>
    <property type="match status" value="1"/>
</dbReference>
<dbReference type="InterPro" id="IPR041723">
    <property type="entry name" value="CCT"/>
</dbReference>
<dbReference type="EMBL" id="HBUF01015713">
    <property type="protein sequence ID" value="CAG6609695.1"/>
    <property type="molecule type" value="Transcribed_RNA"/>
</dbReference>
<dbReference type="InterPro" id="IPR004821">
    <property type="entry name" value="Cyt_trans-like"/>
</dbReference>
<evidence type="ECO:0000256" key="7">
    <source>
        <dbReference type="ARBA" id="ARBA00023209"/>
    </source>
</evidence>
<dbReference type="GO" id="GO:0004306">
    <property type="term" value="F:ethanolamine-phosphate cytidylyltransferase activity"/>
    <property type="evidence" value="ECO:0007669"/>
    <property type="project" value="UniProtKB-EC"/>
</dbReference>
<accession>A0A8D8LGJ3</accession>
<dbReference type="InterPro" id="IPR014729">
    <property type="entry name" value="Rossmann-like_a/b/a_fold"/>
</dbReference>
<dbReference type="Gene3D" id="3.40.50.620">
    <property type="entry name" value="HUPs"/>
    <property type="match status" value="2"/>
</dbReference>
<keyword evidence="5 13" id="KW-0548">Nucleotidyltransferase</keyword>
<dbReference type="UniPathway" id="UPA00558">
    <property type="reaction ID" value="UER00742"/>
</dbReference>
<reference evidence="13" key="1">
    <citation type="submission" date="2021-05" db="EMBL/GenBank/DDBJ databases">
        <authorList>
            <person name="Alioto T."/>
            <person name="Alioto T."/>
            <person name="Gomez Garrido J."/>
        </authorList>
    </citation>
    <scope>NUCLEOTIDE SEQUENCE</scope>
</reference>